<dbReference type="Proteomes" id="UP000012227">
    <property type="component" value="Unassembled WGS sequence"/>
</dbReference>
<proteinExistence type="predicted"/>
<dbReference type="AlphaFoldDB" id="N1WA80"/>
<evidence type="ECO:0000313" key="1">
    <source>
        <dbReference type="EMBL" id="EMY70077.1"/>
    </source>
</evidence>
<accession>N1WA80</accession>
<gene>
    <name evidence="1" type="ORF">LEP1GSC199_2601</name>
</gene>
<sequence length="144" mass="17074">MNLFVKYFVLVCFCTPLLAEEINTTFIGKLAVDGYDVVAYFKEEKPVKGNSKYQFLWRNAVWKFSTEENLNLFKQTPEKFAPQYGGYCAFAMSEGEKYDISPEVWDITEGKLYLNYNKEIQEQWIKNKKELIIKADRYWRKDGK</sequence>
<protein>
    <submittedName>
        <fullName evidence="1">YHS domain family protein</fullName>
    </submittedName>
</protein>
<organism evidence="1 2">
    <name type="scientific">Leptospira vanthielii serovar Holland str. Waz Holland = ATCC 700522</name>
    <dbReference type="NCBI Taxonomy" id="1218591"/>
    <lineage>
        <taxon>Bacteria</taxon>
        <taxon>Pseudomonadati</taxon>
        <taxon>Spirochaetota</taxon>
        <taxon>Spirochaetia</taxon>
        <taxon>Leptospirales</taxon>
        <taxon>Leptospiraceae</taxon>
        <taxon>Leptospira</taxon>
    </lineage>
</organism>
<comment type="caution">
    <text evidence="1">The sequence shown here is derived from an EMBL/GenBank/DDBJ whole genome shotgun (WGS) entry which is preliminary data.</text>
</comment>
<dbReference type="EMBL" id="AOGY02000042">
    <property type="protein sequence ID" value="EMY70077.1"/>
    <property type="molecule type" value="Genomic_DNA"/>
</dbReference>
<dbReference type="RefSeq" id="WP_002981631.1">
    <property type="nucleotide sequence ID" value="NZ_AOGY02000042.1"/>
</dbReference>
<evidence type="ECO:0000313" key="2">
    <source>
        <dbReference type="Proteomes" id="UP000012227"/>
    </source>
</evidence>
<dbReference type="NCBIfam" id="NF041384">
    <property type="entry name" value="YHS_seleno_dom"/>
    <property type="match status" value="1"/>
</dbReference>
<name>N1WA80_9LEPT</name>
<dbReference type="STRING" id="1218591.LEP1GSC199_2601"/>
<reference evidence="1 2" key="1">
    <citation type="submission" date="2013-03" db="EMBL/GenBank/DDBJ databases">
        <authorList>
            <person name="Harkins D.M."/>
            <person name="Durkin A.S."/>
            <person name="Brinkac L.M."/>
            <person name="Haft D.H."/>
            <person name="Selengut J.D."/>
            <person name="Sanka R."/>
            <person name="DePew J."/>
            <person name="Purushe J."/>
            <person name="Galloway R.L."/>
            <person name="Vinetz J.M."/>
            <person name="Sutton G.G."/>
            <person name="Nierman W.C."/>
            <person name="Fouts D.E."/>
        </authorList>
    </citation>
    <scope>NUCLEOTIDE SEQUENCE [LARGE SCALE GENOMIC DNA]</scope>
    <source>
        <strain evidence="1 2">Waz Holland</strain>
    </source>
</reference>